<gene>
    <name evidence="3" type="ORF">TTAC_LOCUS8532</name>
</gene>
<evidence type="ECO:0000256" key="1">
    <source>
        <dbReference type="SAM" id="MobiDB-lite"/>
    </source>
</evidence>
<evidence type="ECO:0000313" key="3">
    <source>
        <dbReference type="EMBL" id="VDM33102.1"/>
    </source>
</evidence>
<evidence type="ECO:0000256" key="2">
    <source>
        <dbReference type="SAM" id="Phobius"/>
    </source>
</evidence>
<proteinExistence type="predicted"/>
<dbReference type="EMBL" id="UYWX01020524">
    <property type="protein sequence ID" value="VDM33102.1"/>
    <property type="molecule type" value="Genomic_DNA"/>
</dbReference>
<sequence length="333" mass="38012">MTAQSPDLNCALYLWRLQVYNDYNVTSMEGLLTYLKHTNNPSHRFIPPSLQPRQKNVSFADMYPPYENLGVLQGLMAIAIITADITMLLWIIGSVAFFWRAAFDDLSAFYCIKGEDKWSYFVDYRKEKDESKNEDTDLDDEHRREELLQRLEAIIITMQSSEKDPSVVYPVDKNEGKEERVELHGEMAPSESYQKGDLPGEVIPAIPLIPNSSEYTLARHCLLLSLLSHMGRKKHKQPRPSSKKANKKQMRKKQSAIVQRCIQALNSKTDNFRAKLSEPQKSLPKKPPNGSLKHFKPIRIELVERAALADAANLLESKFHLGDTNPPGQKENS</sequence>
<protein>
    <submittedName>
        <fullName evidence="5">Anoctamin</fullName>
    </submittedName>
</protein>
<dbReference type="OrthoDB" id="6264484at2759"/>
<dbReference type="Proteomes" id="UP000274429">
    <property type="component" value="Unassembled WGS sequence"/>
</dbReference>
<feature type="transmembrane region" description="Helical" evidence="2">
    <location>
        <begin position="71"/>
        <end position="99"/>
    </location>
</feature>
<keyword evidence="2" id="KW-1133">Transmembrane helix</keyword>
<organism evidence="5">
    <name type="scientific">Hydatigena taeniaeformis</name>
    <name type="common">Feline tapeworm</name>
    <name type="synonym">Taenia taeniaeformis</name>
    <dbReference type="NCBI Taxonomy" id="6205"/>
    <lineage>
        <taxon>Eukaryota</taxon>
        <taxon>Metazoa</taxon>
        <taxon>Spiralia</taxon>
        <taxon>Lophotrochozoa</taxon>
        <taxon>Platyhelminthes</taxon>
        <taxon>Cestoda</taxon>
        <taxon>Eucestoda</taxon>
        <taxon>Cyclophyllidea</taxon>
        <taxon>Taeniidae</taxon>
        <taxon>Hydatigera</taxon>
    </lineage>
</organism>
<reference evidence="3 4" key="2">
    <citation type="submission" date="2018-11" db="EMBL/GenBank/DDBJ databases">
        <authorList>
            <consortium name="Pathogen Informatics"/>
        </authorList>
    </citation>
    <scope>NUCLEOTIDE SEQUENCE [LARGE SCALE GENOMIC DNA]</scope>
</reference>
<dbReference type="WBParaSite" id="TTAC_0000854701-mRNA-1">
    <property type="protein sequence ID" value="TTAC_0000854701-mRNA-1"/>
    <property type="gene ID" value="TTAC_0000854701"/>
</dbReference>
<feature type="compositionally biased region" description="Basic residues" evidence="1">
    <location>
        <begin position="230"/>
        <end position="254"/>
    </location>
</feature>
<name>A0A0R3X526_HYDTA</name>
<dbReference type="AlphaFoldDB" id="A0A0R3X526"/>
<feature type="region of interest" description="Disordered" evidence="1">
    <location>
        <begin position="269"/>
        <end position="294"/>
    </location>
</feature>
<keyword evidence="2" id="KW-0472">Membrane</keyword>
<feature type="region of interest" description="Disordered" evidence="1">
    <location>
        <begin position="229"/>
        <end position="256"/>
    </location>
</feature>
<evidence type="ECO:0000313" key="5">
    <source>
        <dbReference type="WBParaSite" id="TTAC_0000854701-mRNA-1"/>
    </source>
</evidence>
<evidence type="ECO:0000313" key="4">
    <source>
        <dbReference type="Proteomes" id="UP000274429"/>
    </source>
</evidence>
<accession>A0A0R3X526</accession>
<keyword evidence="2" id="KW-0812">Transmembrane</keyword>
<reference evidence="5" key="1">
    <citation type="submission" date="2017-02" db="UniProtKB">
        <authorList>
            <consortium name="WormBaseParasite"/>
        </authorList>
    </citation>
    <scope>IDENTIFICATION</scope>
</reference>
<keyword evidence="4" id="KW-1185">Reference proteome</keyword>